<dbReference type="BioCyc" id="CNIT1237085:G1324-3340-MONOMER"/>
<keyword evidence="3" id="KW-1185">Reference proteome</keyword>
<dbReference type="InterPro" id="IPR036390">
    <property type="entry name" value="WH_DNA-bd_sf"/>
</dbReference>
<dbReference type="InParanoid" id="K0IJM9"/>
<evidence type="ECO:0000259" key="1">
    <source>
        <dbReference type="Pfam" id="PF01638"/>
    </source>
</evidence>
<dbReference type="AlphaFoldDB" id="K0IJM9"/>
<name>K0IJM9_NITGG</name>
<dbReference type="InterPro" id="IPR036388">
    <property type="entry name" value="WH-like_DNA-bd_sf"/>
</dbReference>
<evidence type="ECO:0000313" key="3">
    <source>
        <dbReference type="Proteomes" id="UP000008037"/>
    </source>
</evidence>
<accession>K0IJM9</accession>
<reference evidence="2 3" key="1">
    <citation type="journal article" date="2012" name="Environ. Microbiol.">
        <title>The genome of the ammonia-oxidizing Candidatus Nitrososphaera gargensis: insights into metabolic versatility and environmental adaptations.</title>
        <authorList>
            <person name="Spang A."/>
            <person name="Poehlein A."/>
            <person name="Offre P."/>
            <person name="Zumbragel S."/>
            <person name="Haider S."/>
            <person name="Rychlik N."/>
            <person name="Nowka B."/>
            <person name="Schmeisser C."/>
            <person name="Lebedeva E.V."/>
            <person name="Rattei T."/>
            <person name="Bohm C."/>
            <person name="Schmid M."/>
            <person name="Galushko A."/>
            <person name="Hatzenpichler R."/>
            <person name="Weinmaier T."/>
            <person name="Daniel R."/>
            <person name="Schleper C."/>
            <person name="Spieck E."/>
            <person name="Streit W."/>
            <person name="Wagner M."/>
        </authorList>
    </citation>
    <scope>NUCLEOTIDE SEQUENCE [LARGE SCALE GENOMIC DNA]</scope>
    <source>
        <strain evidence="3">Ga9.2</strain>
    </source>
</reference>
<dbReference type="Proteomes" id="UP000008037">
    <property type="component" value="Chromosome"/>
</dbReference>
<evidence type="ECO:0000313" key="2">
    <source>
        <dbReference type="EMBL" id="AFU60255.1"/>
    </source>
</evidence>
<dbReference type="EMBL" id="CP002408">
    <property type="protein sequence ID" value="AFU60255.1"/>
    <property type="molecule type" value="Genomic_DNA"/>
</dbReference>
<sequence length="43" mass="5161">MYPEVQRRVEYFLNEKGMALKSVLEQLAAFSIQNYPDQIFHKK</sequence>
<dbReference type="Pfam" id="PF01638">
    <property type="entry name" value="HxlR"/>
    <property type="match status" value="1"/>
</dbReference>
<dbReference type="SUPFAM" id="SSF46785">
    <property type="entry name" value="Winged helix' DNA-binding domain"/>
    <property type="match status" value="1"/>
</dbReference>
<proteinExistence type="predicted"/>
<dbReference type="KEGG" id="nga:Ngar_c33400"/>
<organism evidence="2 3">
    <name type="scientific">Nitrososphaera gargensis (strain Ga9.2)</name>
    <dbReference type="NCBI Taxonomy" id="1237085"/>
    <lineage>
        <taxon>Archaea</taxon>
        <taxon>Nitrososphaerota</taxon>
        <taxon>Nitrososphaeria</taxon>
        <taxon>Nitrososphaerales</taxon>
        <taxon>Nitrososphaeraceae</taxon>
        <taxon>Nitrososphaera</taxon>
    </lineage>
</organism>
<dbReference type="Gene3D" id="1.10.10.10">
    <property type="entry name" value="Winged helix-like DNA-binding domain superfamily/Winged helix DNA-binding domain"/>
    <property type="match status" value="1"/>
</dbReference>
<dbReference type="InterPro" id="IPR002577">
    <property type="entry name" value="HTH_HxlR"/>
</dbReference>
<protein>
    <recommendedName>
        <fullName evidence="1">HTH hxlR-type domain-containing protein</fullName>
    </recommendedName>
</protein>
<feature type="domain" description="HTH hxlR-type" evidence="1">
    <location>
        <begin position="1"/>
        <end position="35"/>
    </location>
</feature>
<gene>
    <name evidence="2" type="ordered locus">Ngar_c33400</name>
</gene>
<dbReference type="HOGENOM" id="CLU_3227954_0_0_2"/>